<dbReference type="Gene3D" id="3.40.50.300">
    <property type="entry name" value="P-loop containing nucleotide triphosphate hydrolases"/>
    <property type="match status" value="1"/>
</dbReference>
<dbReference type="Proteomes" id="UP000516305">
    <property type="component" value="Chromosome"/>
</dbReference>
<dbReference type="Pfam" id="PF13177">
    <property type="entry name" value="DNA_pol3_delta2"/>
    <property type="match status" value="1"/>
</dbReference>
<proteinExistence type="predicted"/>
<evidence type="ECO:0000313" key="2">
    <source>
        <dbReference type="Proteomes" id="UP000516305"/>
    </source>
</evidence>
<sequence length="378" mass="42641">MLLKEVPGLEAEKTKLLDSVKRAHNSHAQLFYGLSGTAAFPLALAYAQYLACKNPGETDSCGECNHCKQFDKLTYPDLHFSFPFARVAGAPRELNCEYFQKEWLEFIAKRSIFHLNDWLTQLDVANKQAQINVDEAARIIQKLSLKSYSGGPKFVILYLPEYLHGSAANKLLKTLEEPSDKSIIILISENPEKLLQTITSRCQKLYIPRLNPEQIESYLQGQGVNANEARTAASVAEGDLVQAYKIALDSARYKLFGQLFQNWMRGCYGAKVKDIFAFVDEFSSLDKESQKEALRFFIQTLELAFALPRRSLALAHPIYQELSFKLDGFASVLHPKNTRMAMEVLETAIHDLSRNGNAKVILSDASFKFSNLLRIKEA</sequence>
<dbReference type="InterPro" id="IPR027417">
    <property type="entry name" value="P-loop_NTPase"/>
</dbReference>
<dbReference type="PANTHER" id="PTHR11669">
    <property type="entry name" value="REPLICATION FACTOR C / DNA POLYMERASE III GAMMA-TAU SUBUNIT"/>
    <property type="match status" value="1"/>
</dbReference>
<evidence type="ECO:0008006" key="3">
    <source>
        <dbReference type="Google" id="ProtNLM"/>
    </source>
</evidence>
<gene>
    <name evidence="1" type="ORF">H4K34_08395</name>
</gene>
<keyword evidence="2" id="KW-1185">Reference proteome</keyword>
<dbReference type="SUPFAM" id="SSF52540">
    <property type="entry name" value="P-loop containing nucleoside triphosphate hydrolases"/>
    <property type="match status" value="1"/>
</dbReference>
<dbReference type="KEGG" id="chyd:H4K34_08395"/>
<dbReference type="GO" id="GO:0006261">
    <property type="term" value="P:DNA-templated DNA replication"/>
    <property type="evidence" value="ECO:0007669"/>
    <property type="project" value="TreeGrafter"/>
</dbReference>
<dbReference type="AlphaFoldDB" id="A0A7H0VJF2"/>
<organism evidence="1 2">
    <name type="scientific">Croceimicrobium hydrocarbonivorans</name>
    <dbReference type="NCBI Taxonomy" id="2761580"/>
    <lineage>
        <taxon>Bacteria</taxon>
        <taxon>Pseudomonadati</taxon>
        <taxon>Bacteroidota</taxon>
        <taxon>Flavobacteriia</taxon>
        <taxon>Flavobacteriales</taxon>
        <taxon>Owenweeksiaceae</taxon>
        <taxon>Croceimicrobium</taxon>
    </lineage>
</organism>
<accession>A0A7H0VJF2</accession>
<dbReference type="RefSeq" id="WP_210760375.1">
    <property type="nucleotide sequence ID" value="NZ_CP060139.1"/>
</dbReference>
<reference evidence="1 2" key="1">
    <citation type="submission" date="2020-08" db="EMBL/GenBank/DDBJ databases">
        <title>Croceimicrobium hydrocarbonivorans gen. nov., sp. nov., a novel marine bacterium isolated from a bacterial consortium that degrades polyethylene terephthalate.</title>
        <authorList>
            <person name="Liu R."/>
        </authorList>
    </citation>
    <scope>NUCLEOTIDE SEQUENCE [LARGE SCALE GENOMIC DNA]</scope>
    <source>
        <strain evidence="1 2">A20-9</strain>
    </source>
</reference>
<dbReference type="EMBL" id="CP060139">
    <property type="protein sequence ID" value="QNR25850.1"/>
    <property type="molecule type" value="Genomic_DNA"/>
</dbReference>
<dbReference type="PANTHER" id="PTHR11669:SF8">
    <property type="entry name" value="DNA POLYMERASE III SUBUNIT DELTA"/>
    <property type="match status" value="1"/>
</dbReference>
<name>A0A7H0VJF2_9FLAO</name>
<dbReference type="InterPro" id="IPR050238">
    <property type="entry name" value="DNA_Rep/Repair_Clamp_Loader"/>
</dbReference>
<evidence type="ECO:0000313" key="1">
    <source>
        <dbReference type="EMBL" id="QNR25850.1"/>
    </source>
</evidence>
<protein>
    <recommendedName>
        <fullName evidence="3">DNA polymerase III subunit delta</fullName>
    </recommendedName>
</protein>